<sequence>MMGVPFELEPCQKTDQHPHWDWKFYKYSLLTMAPDLSAVSQEHKTGNNSATSAQTEDISSSSPTAISHAEPNESHDYASSTSKSSTSAENRLRPAADVINRLIWDTKFDSNDYTIGYEDRFNGRLEANLSSWKKDLTDEEFIPQHRILYIKRKSDGEIVWDKRRRTDKIFLSGNSAFDFLGFLA</sequence>
<dbReference type="InterPro" id="IPR040459">
    <property type="entry name" value="MJ1316"/>
</dbReference>
<dbReference type="GeneID" id="36528518"/>
<feature type="domain" description="MJ1316 RNA cyclic group end recognition" evidence="2">
    <location>
        <begin position="92"/>
        <end position="162"/>
    </location>
</feature>
<dbReference type="Pfam" id="PF04457">
    <property type="entry name" value="MJ1316"/>
    <property type="match status" value="1"/>
</dbReference>
<evidence type="ECO:0000256" key="1">
    <source>
        <dbReference type="SAM" id="MobiDB-lite"/>
    </source>
</evidence>
<feature type="region of interest" description="Disordered" evidence="1">
    <location>
        <begin position="40"/>
        <end position="90"/>
    </location>
</feature>
<dbReference type="VEuPathDB" id="FungiDB:P174DRAFT_158772"/>
<gene>
    <name evidence="3" type="ORF">P174DRAFT_158772</name>
</gene>
<dbReference type="Proteomes" id="UP000234474">
    <property type="component" value="Unassembled WGS sequence"/>
</dbReference>
<dbReference type="AlphaFoldDB" id="A0A2I1C7R6"/>
<dbReference type="OrthoDB" id="10263155at2759"/>
<evidence type="ECO:0000259" key="2">
    <source>
        <dbReference type="Pfam" id="PF04457"/>
    </source>
</evidence>
<dbReference type="PANTHER" id="PTHR46729">
    <property type="entry name" value="LEUKOCYTE RECEPTOR CLUSTER MEMBER 9"/>
    <property type="match status" value="1"/>
</dbReference>
<dbReference type="InterPro" id="IPR042653">
    <property type="entry name" value="Leng9"/>
</dbReference>
<comment type="caution">
    <text evidence="3">The sequence shown here is derived from an EMBL/GenBank/DDBJ whole genome shotgun (WGS) entry which is preliminary data.</text>
</comment>
<dbReference type="OMA" id="IVWDKRR"/>
<dbReference type="STRING" id="1392255.A0A2I1C7R6"/>
<organism evidence="3 4">
    <name type="scientific">Aspergillus novofumigatus (strain IBT 16806)</name>
    <dbReference type="NCBI Taxonomy" id="1392255"/>
    <lineage>
        <taxon>Eukaryota</taxon>
        <taxon>Fungi</taxon>
        <taxon>Dikarya</taxon>
        <taxon>Ascomycota</taxon>
        <taxon>Pezizomycotina</taxon>
        <taxon>Eurotiomycetes</taxon>
        <taxon>Eurotiomycetidae</taxon>
        <taxon>Eurotiales</taxon>
        <taxon>Aspergillaceae</taxon>
        <taxon>Aspergillus</taxon>
        <taxon>Aspergillus subgen. Fumigati</taxon>
    </lineage>
</organism>
<proteinExistence type="predicted"/>
<keyword evidence="4" id="KW-1185">Reference proteome</keyword>
<dbReference type="RefSeq" id="XP_024682267.1">
    <property type="nucleotide sequence ID" value="XM_024821192.1"/>
</dbReference>
<dbReference type="EMBL" id="MSZS01000004">
    <property type="protein sequence ID" value="PKX93672.1"/>
    <property type="molecule type" value="Genomic_DNA"/>
</dbReference>
<evidence type="ECO:0000313" key="4">
    <source>
        <dbReference type="Proteomes" id="UP000234474"/>
    </source>
</evidence>
<evidence type="ECO:0000313" key="3">
    <source>
        <dbReference type="EMBL" id="PKX93672.1"/>
    </source>
</evidence>
<accession>A0A2I1C7R6</accession>
<name>A0A2I1C7R6_ASPN1</name>
<protein>
    <recommendedName>
        <fullName evidence="2">MJ1316 RNA cyclic group end recognition domain-containing protein</fullName>
    </recommendedName>
</protein>
<reference evidence="4" key="1">
    <citation type="journal article" date="2018" name="Proc. Natl. Acad. Sci. U.S.A.">
        <title>Linking secondary metabolites to gene clusters through genome sequencing of six diverse Aspergillus species.</title>
        <authorList>
            <person name="Kaerboelling I."/>
            <person name="Vesth T.C."/>
            <person name="Frisvad J.C."/>
            <person name="Nybo J.L."/>
            <person name="Theobald S."/>
            <person name="Kuo A."/>
            <person name="Bowyer P."/>
            <person name="Matsuda Y."/>
            <person name="Mondo S."/>
            <person name="Lyhne E.K."/>
            <person name="Kogle M.E."/>
            <person name="Clum A."/>
            <person name="Lipzen A."/>
            <person name="Salamov A."/>
            <person name="Ngan C.Y."/>
            <person name="Daum C."/>
            <person name="Chiniquy J."/>
            <person name="Barry K."/>
            <person name="LaButti K."/>
            <person name="Haridas S."/>
            <person name="Simmons B.A."/>
            <person name="Magnuson J.K."/>
            <person name="Mortensen U.H."/>
            <person name="Larsen T.O."/>
            <person name="Grigoriev I.V."/>
            <person name="Baker S.E."/>
            <person name="Andersen M.R."/>
        </authorList>
    </citation>
    <scope>NUCLEOTIDE SEQUENCE [LARGE SCALE GENOMIC DNA]</scope>
    <source>
        <strain evidence="4">IBT 16806</strain>
    </source>
</reference>
<feature type="compositionally biased region" description="Polar residues" evidence="1">
    <location>
        <begin position="46"/>
        <end position="65"/>
    </location>
</feature>
<dbReference type="PANTHER" id="PTHR46729:SF1">
    <property type="entry name" value="LEUKOCYTE RECEPTOR CLUSTER MEMBER 9"/>
    <property type="match status" value="1"/>
</dbReference>